<dbReference type="InterPro" id="IPR051600">
    <property type="entry name" value="Beta-PGM-like"/>
</dbReference>
<organism evidence="6 7">
    <name type="scientific">Cryobacterium mannosilyticum</name>
    <dbReference type="NCBI Taxonomy" id="1259190"/>
    <lineage>
        <taxon>Bacteria</taxon>
        <taxon>Bacillati</taxon>
        <taxon>Actinomycetota</taxon>
        <taxon>Actinomycetes</taxon>
        <taxon>Micrococcales</taxon>
        <taxon>Microbacteriaceae</taxon>
        <taxon>Cryobacterium</taxon>
    </lineage>
</organism>
<comment type="cofactor">
    <cofactor evidence="1">
        <name>Mg(2+)</name>
        <dbReference type="ChEBI" id="CHEBI:18420"/>
    </cofactor>
</comment>
<dbReference type="PANTHER" id="PTHR46193:SF18">
    <property type="entry name" value="HEXITOL PHOSPHATASE B"/>
    <property type="match status" value="1"/>
</dbReference>
<dbReference type="GO" id="GO:0016787">
    <property type="term" value="F:hydrolase activity"/>
    <property type="evidence" value="ECO:0007669"/>
    <property type="project" value="UniProtKB-KW"/>
</dbReference>
<name>A0A4R8WD80_9MICO</name>
<accession>A0A4R8WD80</accession>
<dbReference type="NCBIfam" id="TIGR01509">
    <property type="entry name" value="HAD-SF-IA-v3"/>
    <property type="match status" value="1"/>
</dbReference>
<protein>
    <submittedName>
        <fullName evidence="6">HAD family hydrolase</fullName>
    </submittedName>
</protein>
<gene>
    <name evidence="6" type="ORF">E3O32_05990</name>
</gene>
<sequence>MTSPQNPLSHAETLDRLHSLRGVLFDLDGVLTPTADVHMHAWSRLFTPYLEEQGVSPAYSDADYFEYIDGKPRYDGVRSLLASRGITLPDGLPTDAPDQETVCGLGNRKNEAFNETLAEEGVTPYPGSIEFLDFVTSAGLLVAVVTSSRNGELTLAAAGIRDRFEVVVDGLLSASRGLAGKPAADTYELGAELLGLTPAECVVVEDAQSGIQAGRAGNFGLVLGVDRGVGRQTLLDAGADIVVSDLDELVPASVTITPNTTSATTEANA</sequence>
<dbReference type="Gene3D" id="3.40.50.1000">
    <property type="entry name" value="HAD superfamily/HAD-like"/>
    <property type="match status" value="1"/>
</dbReference>
<dbReference type="SFLD" id="SFLDG01129">
    <property type="entry name" value="C1.5:_HAD__Beta-PGM__Phosphata"/>
    <property type="match status" value="1"/>
</dbReference>
<dbReference type="InterPro" id="IPR023198">
    <property type="entry name" value="PGP-like_dom2"/>
</dbReference>
<dbReference type="InterPro" id="IPR023214">
    <property type="entry name" value="HAD_sf"/>
</dbReference>
<dbReference type="PANTHER" id="PTHR46193">
    <property type="entry name" value="6-PHOSPHOGLUCONATE PHOSPHATASE"/>
    <property type="match status" value="1"/>
</dbReference>
<evidence type="ECO:0000313" key="7">
    <source>
        <dbReference type="Proteomes" id="UP000297643"/>
    </source>
</evidence>
<dbReference type="GO" id="GO:0046872">
    <property type="term" value="F:metal ion binding"/>
    <property type="evidence" value="ECO:0007669"/>
    <property type="project" value="UniProtKB-KW"/>
</dbReference>
<keyword evidence="7" id="KW-1185">Reference proteome</keyword>
<proteinExistence type="inferred from homology"/>
<keyword evidence="6" id="KW-0378">Hydrolase</keyword>
<dbReference type="Gene3D" id="1.10.150.240">
    <property type="entry name" value="Putative phosphatase, domain 2"/>
    <property type="match status" value="1"/>
</dbReference>
<comment type="caution">
    <text evidence="6">The sequence shown here is derived from an EMBL/GenBank/DDBJ whole genome shotgun (WGS) entry which is preliminary data.</text>
</comment>
<dbReference type="AlphaFoldDB" id="A0A4R8WD80"/>
<evidence type="ECO:0000313" key="6">
    <source>
        <dbReference type="EMBL" id="TFC05239.1"/>
    </source>
</evidence>
<dbReference type="Proteomes" id="UP000297643">
    <property type="component" value="Unassembled WGS sequence"/>
</dbReference>
<keyword evidence="4" id="KW-0460">Magnesium</keyword>
<dbReference type="Pfam" id="PF00702">
    <property type="entry name" value="Hydrolase"/>
    <property type="match status" value="1"/>
</dbReference>
<dbReference type="InterPro" id="IPR006439">
    <property type="entry name" value="HAD-SF_hydro_IA"/>
</dbReference>
<dbReference type="EMBL" id="SOFM01000016">
    <property type="protein sequence ID" value="TFC05239.1"/>
    <property type="molecule type" value="Genomic_DNA"/>
</dbReference>
<evidence type="ECO:0000256" key="5">
    <source>
        <dbReference type="ARBA" id="ARBA00023277"/>
    </source>
</evidence>
<evidence type="ECO:0000256" key="1">
    <source>
        <dbReference type="ARBA" id="ARBA00001946"/>
    </source>
</evidence>
<reference evidence="6 7" key="1">
    <citation type="submission" date="2019-03" db="EMBL/GenBank/DDBJ databases">
        <title>Genomics of glacier-inhabiting Cryobacterium strains.</title>
        <authorList>
            <person name="Liu Q."/>
            <person name="Xin Y.-H."/>
        </authorList>
    </citation>
    <scope>NUCLEOTIDE SEQUENCE [LARGE SCALE GENOMIC DNA]</scope>
    <source>
        <strain evidence="6 7">RHLT2-21</strain>
    </source>
</reference>
<dbReference type="SUPFAM" id="SSF56784">
    <property type="entry name" value="HAD-like"/>
    <property type="match status" value="1"/>
</dbReference>
<comment type="similarity">
    <text evidence="2">Belongs to the HAD-like hydrolase superfamily. CbbY/CbbZ/Gph/YieH family.</text>
</comment>
<keyword evidence="3" id="KW-0479">Metal-binding</keyword>
<dbReference type="SFLD" id="SFLDS00003">
    <property type="entry name" value="Haloacid_Dehalogenase"/>
    <property type="match status" value="1"/>
</dbReference>
<evidence type="ECO:0000256" key="2">
    <source>
        <dbReference type="ARBA" id="ARBA00006171"/>
    </source>
</evidence>
<keyword evidence="5" id="KW-0119">Carbohydrate metabolism</keyword>
<evidence type="ECO:0000256" key="3">
    <source>
        <dbReference type="ARBA" id="ARBA00022723"/>
    </source>
</evidence>
<dbReference type="RefSeq" id="WP_134507623.1">
    <property type="nucleotide sequence ID" value="NZ_SOFM01000016.1"/>
</dbReference>
<evidence type="ECO:0000256" key="4">
    <source>
        <dbReference type="ARBA" id="ARBA00022842"/>
    </source>
</evidence>
<dbReference type="InterPro" id="IPR036412">
    <property type="entry name" value="HAD-like_sf"/>
</dbReference>